<comment type="caution">
    <text evidence="2">The sequence shown here is derived from an EMBL/GenBank/DDBJ whole genome shotgun (WGS) entry which is preliminary data.</text>
</comment>
<dbReference type="PROSITE" id="PS50092">
    <property type="entry name" value="TSP1"/>
    <property type="match status" value="1"/>
</dbReference>
<dbReference type="InterPro" id="IPR000884">
    <property type="entry name" value="TSP1_rpt"/>
</dbReference>
<dbReference type="SUPFAM" id="SSF82895">
    <property type="entry name" value="TSP-1 type 1 repeat"/>
    <property type="match status" value="1"/>
</dbReference>
<evidence type="ECO:0000256" key="1">
    <source>
        <dbReference type="ARBA" id="ARBA00023157"/>
    </source>
</evidence>
<dbReference type="Gene3D" id="2.20.100.10">
    <property type="entry name" value="Thrombospondin type-1 (TSP1) repeat"/>
    <property type="match status" value="1"/>
</dbReference>
<organism evidence="2 3">
    <name type="scientific">Ridgeia piscesae</name>
    <name type="common">Tubeworm</name>
    <dbReference type="NCBI Taxonomy" id="27915"/>
    <lineage>
        <taxon>Eukaryota</taxon>
        <taxon>Metazoa</taxon>
        <taxon>Spiralia</taxon>
        <taxon>Lophotrochozoa</taxon>
        <taxon>Annelida</taxon>
        <taxon>Polychaeta</taxon>
        <taxon>Sedentaria</taxon>
        <taxon>Canalipalpata</taxon>
        <taxon>Sabellida</taxon>
        <taxon>Siboglinidae</taxon>
        <taxon>Ridgeia</taxon>
    </lineage>
</organism>
<dbReference type="PANTHER" id="PTHR16311">
    <property type="entry name" value="THROMBOSPONDIN TYPE I DOMAIN-CONTAINING 1"/>
    <property type="match status" value="1"/>
</dbReference>
<evidence type="ECO:0000313" key="2">
    <source>
        <dbReference type="EMBL" id="KAK2190426.1"/>
    </source>
</evidence>
<proteinExistence type="predicted"/>
<dbReference type="SMART" id="SM00209">
    <property type="entry name" value="TSP1"/>
    <property type="match status" value="1"/>
</dbReference>
<dbReference type="AlphaFoldDB" id="A0AAD9P8Z2"/>
<reference evidence="2" key="1">
    <citation type="journal article" date="2023" name="Mol. Biol. Evol.">
        <title>Third-Generation Sequencing Reveals the Adaptive Role of the Epigenome in Three Deep-Sea Polychaetes.</title>
        <authorList>
            <person name="Perez M."/>
            <person name="Aroh O."/>
            <person name="Sun Y."/>
            <person name="Lan Y."/>
            <person name="Juniper S.K."/>
            <person name="Young C.R."/>
            <person name="Angers B."/>
            <person name="Qian P.Y."/>
        </authorList>
    </citation>
    <scope>NUCLEOTIDE SEQUENCE</scope>
    <source>
        <strain evidence="2">R07B-5</strain>
    </source>
</reference>
<gene>
    <name evidence="2" type="ORF">NP493_80g03000</name>
</gene>
<dbReference type="Proteomes" id="UP001209878">
    <property type="component" value="Unassembled WGS sequence"/>
</dbReference>
<dbReference type="InterPro" id="IPR036383">
    <property type="entry name" value="TSP1_rpt_sf"/>
</dbReference>
<keyword evidence="1" id="KW-1015">Disulfide bond</keyword>
<dbReference type="GO" id="GO:0071944">
    <property type="term" value="C:cell periphery"/>
    <property type="evidence" value="ECO:0007669"/>
    <property type="project" value="TreeGrafter"/>
</dbReference>
<dbReference type="InterPro" id="IPR038877">
    <property type="entry name" value="THSD1"/>
</dbReference>
<keyword evidence="3" id="KW-1185">Reference proteome</keyword>
<evidence type="ECO:0000313" key="3">
    <source>
        <dbReference type="Proteomes" id="UP001209878"/>
    </source>
</evidence>
<accession>A0AAD9P8Z2</accession>
<dbReference type="PRINTS" id="PR01705">
    <property type="entry name" value="TSP1REPEAT"/>
</dbReference>
<dbReference type="PANTHER" id="PTHR16311:SF3">
    <property type="entry name" value="THROMBOSPONDIN TYPE-1 DOMAIN-CONTAINING PROTEIN 1"/>
    <property type="match status" value="1"/>
</dbReference>
<dbReference type="EMBL" id="JAODUO010000080">
    <property type="protein sequence ID" value="KAK2190426.1"/>
    <property type="molecule type" value="Genomic_DNA"/>
</dbReference>
<dbReference type="FunFam" id="2.20.100.10:FF:000002">
    <property type="entry name" value="Unc-5 netrin receptor C"/>
    <property type="match status" value="1"/>
</dbReference>
<sequence length="260" mass="29491">MSANSSVYFEDRCDCFHYYVCHPVRKGWKAVRMSCPLCIMWSQKSHTCAVRNQTCLNEIAANNISEVVDGGWQNWSKWGECSEPCGRGEQVRSRSCDNPRPKNGGKQCDGPSIQRLPCSCDPKFDAAGECDRRMSANSSVYFEDRCDCFHYYVCHPVRKGWKAVRMSCPLCIMWSQKRHTCAVRNQTCAKEITAKTPSAPLKEITCVDFESGWNGMRATKGIYIAASNVGIKSHTKFGRSAYFNGFSATLKIPRFTWSYR</sequence>
<protein>
    <submittedName>
        <fullName evidence="2">Uncharacterized protein</fullName>
    </submittedName>
</protein>
<name>A0AAD9P8Z2_RIDPI</name>
<dbReference type="Pfam" id="PF00090">
    <property type="entry name" value="TSP_1"/>
    <property type="match status" value="1"/>
</dbReference>